<accession>A0A4P9UPS2</accession>
<dbReference type="GO" id="GO:0003824">
    <property type="term" value="F:catalytic activity"/>
    <property type="evidence" value="ECO:0007669"/>
    <property type="project" value="UniProtKB-ARBA"/>
</dbReference>
<gene>
    <name evidence="4" type="ORF">EQU24_14795</name>
</gene>
<dbReference type="InterPro" id="IPR029787">
    <property type="entry name" value="Nucleotide_cyclase"/>
</dbReference>
<dbReference type="SUPFAM" id="SSF55073">
    <property type="entry name" value="Nucleotide cyclase"/>
    <property type="match status" value="1"/>
</dbReference>
<dbReference type="AlphaFoldDB" id="A0A4P9UPS2"/>
<dbReference type="Proteomes" id="UP000305881">
    <property type="component" value="Chromosome"/>
</dbReference>
<feature type="region of interest" description="Disordered" evidence="2">
    <location>
        <begin position="1"/>
        <end position="20"/>
    </location>
</feature>
<organism evidence="4 5">
    <name type="scientific">Methylotuvimicrobium buryatense</name>
    <name type="common">Methylomicrobium buryatense</name>
    <dbReference type="NCBI Taxonomy" id="95641"/>
    <lineage>
        <taxon>Bacteria</taxon>
        <taxon>Pseudomonadati</taxon>
        <taxon>Pseudomonadota</taxon>
        <taxon>Gammaproteobacteria</taxon>
        <taxon>Methylococcales</taxon>
        <taxon>Methylococcaceae</taxon>
        <taxon>Methylotuvimicrobium</taxon>
    </lineage>
</organism>
<evidence type="ECO:0000313" key="5">
    <source>
        <dbReference type="Proteomes" id="UP000305881"/>
    </source>
</evidence>
<feature type="domain" description="GGDEF" evidence="3">
    <location>
        <begin position="146"/>
        <end position="277"/>
    </location>
</feature>
<dbReference type="SMART" id="SM00267">
    <property type="entry name" value="GGDEF"/>
    <property type="match status" value="1"/>
</dbReference>
<dbReference type="PROSITE" id="PS50887">
    <property type="entry name" value="GGDEF"/>
    <property type="match status" value="1"/>
</dbReference>
<dbReference type="NCBIfam" id="TIGR00254">
    <property type="entry name" value="GGDEF"/>
    <property type="match status" value="1"/>
</dbReference>
<dbReference type="FunFam" id="3.30.70.270:FF:000001">
    <property type="entry name" value="Diguanylate cyclase domain protein"/>
    <property type="match status" value="1"/>
</dbReference>
<evidence type="ECO:0000259" key="3">
    <source>
        <dbReference type="PROSITE" id="PS50887"/>
    </source>
</evidence>
<dbReference type="CDD" id="cd01949">
    <property type="entry name" value="GGDEF"/>
    <property type="match status" value="1"/>
</dbReference>
<dbReference type="PANTHER" id="PTHR46663">
    <property type="entry name" value="DIGUANYLATE CYCLASE DGCT-RELATED"/>
    <property type="match status" value="1"/>
</dbReference>
<comment type="cofactor">
    <cofactor evidence="1">
        <name>Mg(2+)</name>
        <dbReference type="ChEBI" id="CHEBI:18420"/>
    </cofactor>
</comment>
<reference evidence="5" key="1">
    <citation type="journal article" date="2019" name="J. Bacteriol.">
        <title>A Mutagenic Screen Identifies a TonB-Dependent Receptor Required for the Lanthanide Metal Switch in the Type I Methanotroph 'Methylotuvimicrobium buryatense' 5GB1C.</title>
        <authorList>
            <person name="Groom J.D."/>
            <person name="Ford S.M."/>
            <person name="Pesesky M.W."/>
            <person name="Lidstrom M.E."/>
        </authorList>
    </citation>
    <scope>NUCLEOTIDE SEQUENCE [LARGE SCALE GENOMIC DNA]</scope>
    <source>
        <strain evidence="5">5GB1C</strain>
    </source>
</reference>
<dbReference type="STRING" id="675511.GCA_000341735_00091"/>
<dbReference type="OrthoDB" id="73375at2"/>
<dbReference type="RefSeq" id="WP_040575394.1">
    <property type="nucleotide sequence ID" value="NZ_CP035467.1"/>
</dbReference>
<dbReference type="InterPro" id="IPR000160">
    <property type="entry name" value="GGDEF_dom"/>
</dbReference>
<protein>
    <submittedName>
        <fullName evidence="4">Diguanylate cyclase</fullName>
    </submittedName>
</protein>
<dbReference type="EMBL" id="CP035467">
    <property type="protein sequence ID" value="QCW83368.1"/>
    <property type="molecule type" value="Genomic_DNA"/>
</dbReference>
<name>A0A4P9UPS2_METBY</name>
<dbReference type="KEGG" id="mbur:EQU24_14795"/>
<dbReference type="PANTHER" id="PTHR46663:SF2">
    <property type="entry name" value="GGDEF DOMAIN-CONTAINING PROTEIN"/>
    <property type="match status" value="1"/>
</dbReference>
<dbReference type="InterPro" id="IPR043128">
    <property type="entry name" value="Rev_trsase/Diguanyl_cyclase"/>
</dbReference>
<dbReference type="Gene3D" id="3.30.70.270">
    <property type="match status" value="1"/>
</dbReference>
<evidence type="ECO:0000256" key="1">
    <source>
        <dbReference type="ARBA" id="ARBA00001946"/>
    </source>
</evidence>
<sequence length="277" mass="30570">MKTNPKSKSPERALQTKSLGGLLEQSEDIKDLVEECVEELSTVNTAGREIADTHSLPAEAGDLLEKNEATEAKMGQAVDELSSVNQALEVEVDVHHLLKQRLNMVTQAEIAARHAAFHDPLTGLPNRELFVNRLEHGLAQAKRYGWNLAVMFVDLDNFKDINDTHGHEVGDAVLKIIAERLGQYTREVDTVSRYGGDEFLYLLMEFGDIHGVKIIAEKIANVIAAPCQLSIGELIIKSSIGISICPKDGITVFDLIKRADEAMYVAKRTKSSYAFAQ</sequence>
<dbReference type="Pfam" id="PF00990">
    <property type="entry name" value="GGDEF"/>
    <property type="match status" value="1"/>
</dbReference>
<keyword evidence="5" id="KW-1185">Reference proteome</keyword>
<proteinExistence type="predicted"/>
<evidence type="ECO:0000313" key="4">
    <source>
        <dbReference type="EMBL" id="QCW83368.1"/>
    </source>
</evidence>
<evidence type="ECO:0000256" key="2">
    <source>
        <dbReference type="SAM" id="MobiDB-lite"/>
    </source>
</evidence>
<dbReference type="InterPro" id="IPR052163">
    <property type="entry name" value="DGC-Regulatory_Protein"/>
</dbReference>